<evidence type="ECO:0008006" key="2">
    <source>
        <dbReference type="Google" id="ProtNLM"/>
    </source>
</evidence>
<name>A0A445MYH2_9BACT</name>
<accession>A0A445MYH2</accession>
<gene>
    <name evidence="1" type="ORF">PITCH_A2370003</name>
</gene>
<sequence length="74" mass="8179">MEENIENILKQALRLPPEARAALAGSLLDSLDEPLDRAAESAWEAEIASRVREIDEGKVTLIPWAEARARIADL</sequence>
<dbReference type="AlphaFoldDB" id="A0A445MYH2"/>
<organism evidence="1">
    <name type="scientific">uncultured Desulfobacterium sp</name>
    <dbReference type="NCBI Taxonomy" id="201089"/>
    <lineage>
        <taxon>Bacteria</taxon>
        <taxon>Pseudomonadati</taxon>
        <taxon>Thermodesulfobacteriota</taxon>
        <taxon>Desulfobacteria</taxon>
        <taxon>Desulfobacterales</taxon>
        <taxon>Desulfobacteriaceae</taxon>
        <taxon>Desulfobacterium</taxon>
        <taxon>environmental samples</taxon>
    </lineage>
</organism>
<dbReference type="NCBIfam" id="TIGR02574">
    <property type="entry name" value="stabl_TIGR02574"/>
    <property type="match status" value="1"/>
</dbReference>
<evidence type="ECO:0000313" key="1">
    <source>
        <dbReference type="EMBL" id="SPD74526.1"/>
    </source>
</evidence>
<dbReference type="InterPro" id="IPR013406">
    <property type="entry name" value="CHP02574_addiction_mod"/>
</dbReference>
<protein>
    <recommendedName>
        <fullName evidence="2">Addiction module component, TIGR02574 family</fullName>
    </recommendedName>
</protein>
<reference evidence="1" key="1">
    <citation type="submission" date="2018-01" db="EMBL/GenBank/DDBJ databases">
        <authorList>
            <person name="Regsiter A."/>
            <person name="William W."/>
        </authorList>
    </citation>
    <scope>NUCLEOTIDE SEQUENCE</scope>
    <source>
        <strain evidence="1">TRIP AH-1</strain>
    </source>
</reference>
<dbReference type="EMBL" id="OJIN01000154">
    <property type="protein sequence ID" value="SPD74526.1"/>
    <property type="molecule type" value="Genomic_DNA"/>
</dbReference>
<dbReference type="Pfam" id="PF09720">
    <property type="entry name" value="Unstab_antitox"/>
    <property type="match status" value="1"/>
</dbReference>
<proteinExistence type="predicted"/>